<accession>A0A9P0PKU4</accession>
<sequence>MLVKNVDTNNVLQIKIGSVS</sequence>
<reference evidence="1" key="1">
    <citation type="submission" date="2022-03" db="EMBL/GenBank/DDBJ databases">
        <authorList>
            <person name="Sayadi A."/>
        </authorList>
    </citation>
    <scope>NUCLEOTIDE SEQUENCE</scope>
</reference>
<name>A0A9P0PKU4_ACAOB</name>
<evidence type="ECO:0000313" key="2">
    <source>
        <dbReference type="Proteomes" id="UP001152888"/>
    </source>
</evidence>
<proteinExistence type="predicted"/>
<keyword evidence="2" id="KW-1185">Reference proteome</keyword>
<comment type="caution">
    <text evidence="1">The sequence shown here is derived from an EMBL/GenBank/DDBJ whole genome shotgun (WGS) entry which is preliminary data.</text>
</comment>
<evidence type="ECO:0000313" key="1">
    <source>
        <dbReference type="EMBL" id="CAH1989649.1"/>
    </source>
</evidence>
<dbReference type="EMBL" id="CAKOFQ010007068">
    <property type="protein sequence ID" value="CAH1989649.1"/>
    <property type="molecule type" value="Genomic_DNA"/>
</dbReference>
<dbReference type="Proteomes" id="UP001152888">
    <property type="component" value="Unassembled WGS sequence"/>
</dbReference>
<protein>
    <submittedName>
        <fullName evidence="1">Uncharacterized protein</fullName>
    </submittedName>
</protein>
<gene>
    <name evidence="1" type="ORF">ACAOBT_LOCUS19157</name>
</gene>
<organism evidence="1 2">
    <name type="scientific">Acanthoscelides obtectus</name>
    <name type="common">Bean weevil</name>
    <name type="synonym">Bruchus obtectus</name>
    <dbReference type="NCBI Taxonomy" id="200917"/>
    <lineage>
        <taxon>Eukaryota</taxon>
        <taxon>Metazoa</taxon>
        <taxon>Ecdysozoa</taxon>
        <taxon>Arthropoda</taxon>
        <taxon>Hexapoda</taxon>
        <taxon>Insecta</taxon>
        <taxon>Pterygota</taxon>
        <taxon>Neoptera</taxon>
        <taxon>Endopterygota</taxon>
        <taxon>Coleoptera</taxon>
        <taxon>Polyphaga</taxon>
        <taxon>Cucujiformia</taxon>
        <taxon>Chrysomeloidea</taxon>
        <taxon>Chrysomelidae</taxon>
        <taxon>Bruchinae</taxon>
        <taxon>Bruchini</taxon>
        <taxon>Acanthoscelides</taxon>
    </lineage>
</organism>
<dbReference type="AlphaFoldDB" id="A0A9P0PKU4"/>